<feature type="transmembrane region" description="Helical" evidence="5">
    <location>
        <begin position="32"/>
        <end position="54"/>
    </location>
</feature>
<evidence type="ECO:0000313" key="7">
    <source>
        <dbReference type="Proteomes" id="UP000267251"/>
    </source>
</evidence>
<keyword evidence="2 5" id="KW-0812">Transmembrane</keyword>
<keyword evidence="4 5" id="KW-0472">Membrane</keyword>
<feature type="transmembrane region" description="Helical" evidence="5">
    <location>
        <begin position="195"/>
        <end position="216"/>
    </location>
</feature>
<dbReference type="SMART" id="SM00679">
    <property type="entry name" value="CTNS"/>
    <property type="match status" value="1"/>
</dbReference>
<reference evidence="7" key="1">
    <citation type="journal article" date="2018" name="Nat. Microbiol.">
        <title>Leveraging single-cell genomics to expand the fungal tree of life.</title>
        <authorList>
            <person name="Ahrendt S.R."/>
            <person name="Quandt C.A."/>
            <person name="Ciobanu D."/>
            <person name="Clum A."/>
            <person name="Salamov A."/>
            <person name="Andreopoulos B."/>
            <person name="Cheng J.F."/>
            <person name="Woyke T."/>
            <person name="Pelin A."/>
            <person name="Henrissat B."/>
            <person name="Reynolds N.K."/>
            <person name="Benny G.L."/>
            <person name="Smith M.E."/>
            <person name="James T.Y."/>
            <person name="Grigoriev I.V."/>
        </authorList>
    </citation>
    <scope>NUCLEOTIDE SEQUENCE [LARGE SCALE GENOMIC DNA]</scope>
</reference>
<feature type="transmembrane region" description="Helical" evidence="5">
    <location>
        <begin position="60"/>
        <end position="80"/>
    </location>
</feature>
<dbReference type="PANTHER" id="PTHR14856">
    <property type="entry name" value="PQ-LOOP REPEAT-CONTAINING PROTEIN 1-LIKE PROTEIN"/>
    <property type="match status" value="1"/>
</dbReference>
<dbReference type="FunFam" id="1.20.1280.290:FF:000005">
    <property type="entry name" value="PQ-loop repeat-containing protein 1"/>
    <property type="match status" value="1"/>
</dbReference>
<accession>A0A4P9Y6H4</accession>
<feature type="transmembrane region" description="Helical" evidence="5">
    <location>
        <begin position="136"/>
        <end position="157"/>
    </location>
</feature>
<dbReference type="GO" id="GO:0045332">
    <property type="term" value="P:phospholipid translocation"/>
    <property type="evidence" value="ECO:0007669"/>
    <property type="project" value="TreeGrafter"/>
</dbReference>
<dbReference type="InterPro" id="IPR052241">
    <property type="entry name" value="SLC66/Scramblase_ANY1"/>
</dbReference>
<dbReference type="GO" id="GO:0005829">
    <property type="term" value="C:cytosol"/>
    <property type="evidence" value="ECO:0007669"/>
    <property type="project" value="GOC"/>
</dbReference>
<dbReference type="Proteomes" id="UP000267251">
    <property type="component" value="Unassembled WGS sequence"/>
</dbReference>
<feature type="transmembrane region" description="Helical" evidence="5">
    <location>
        <begin position="110"/>
        <end position="130"/>
    </location>
</feature>
<organism evidence="6 7">
    <name type="scientific">Piptocephalis cylindrospora</name>
    <dbReference type="NCBI Taxonomy" id="1907219"/>
    <lineage>
        <taxon>Eukaryota</taxon>
        <taxon>Fungi</taxon>
        <taxon>Fungi incertae sedis</taxon>
        <taxon>Zoopagomycota</taxon>
        <taxon>Zoopagomycotina</taxon>
        <taxon>Zoopagomycetes</taxon>
        <taxon>Zoopagales</taxon>
        <taxon>Piptocephalidaceae</taxon>
        <taxon>Piptocephalis</taxon>
    </lineage>
</organism>
<keyword evidence="7" id="KW-1185">Reference proteome</keyword>
<dbReference type="GO" id="GO:0042147">
    <property type="term" value="P:retrograde transport, endosome to Golgi"/>
    <property type="evidence" value="ECO:0007669"/>
    <property type="project" value="TreeGrafter"/>
</dbReference>
<dbReference type="GO" id="GO:0005768">
    <property type="term" value="C:endosome"/>
    <property type="evidence" value="ECO:0007669"/>
    <property type="project" value="TreeGrafter"/>
</dbReference>
<name>A0A4P9Y6H4_9FUNG</name>
<evidence type="ECO:0000256" key="1">
    <source>
        <dbReference type="ARBA" id="ARBA00004141"/>
    </source>
</evidence>
<dbReference type="EMBL" id="KZ987808">
    <property type="protein sequence ID" value="RKP14647.1"/>
    <property type="molecule type" value="Genomic_DNA"/>
</dbReference>
<evidence type="ECO:0008006" key="8">
    <source>
        <dbReference type="Google" id="ProtNLM"/>
    </source>
</evidence>
<protein>
    <recommendedName>
        <fullName evidence="8">PQ loop repeat-domain-containing protein</fullName>
    </recommendedName>
</protein>
<dbReference type="AlphaFoldDB" id="A0A4P9Y6H4"/>
<dbReference type="InterPro" id="IPR006603">
    <property type="entry name" value="PQ-loop_rpt"/>
</dbReference>
<comment type="subcellular location">
    <subcellularLocation>
        <location evidence="1">Membrane</location>
        <topology evidence="1">Multi-pass membrane protein</topology>
    </subcellularLocation>
</comment>
<feature type="transmembrane region" description="Helical" evidence="5">
    <location>
        <begin position="169"/>
        <end position="189"/>
    </location>
</feature>
<evidence type="ECO:0000256" key="4">
    <source>
        <dbReference type="ARBA" id="ARBA00023136"/>
    </source>
</evidence>
<proteinExistence type="predicted"/>
<keyword evidence="3 5" id="KW-1133">Transmembrane helix</keyword>
<evidence type="ECO:0000256" key="5">
    <source>
        <dbReference type="SAM" id="Phobius"/>
    </source>
</evidence>
<dbReference type="Gene3D" id="1.20.1280.290">
    <property type="match status" value="2"/>
</dbReference>
<evidence type="ECO:0000256" key="2">
    <source>
        <dbReference type="ARBA" id="ARBA00022692"/>
    </source>
</evidence>
<dbReference type="GO" id="GO:0016020">
    <property type="term" value="C:membrane"/>
    <property type="evidence" value="ECO:0007669"/>
    <property type="project" value="UniProtKB-SubCell"/>
</dbReference>
<evidence type="ECO:0000256" key="3">
    <source>
        <dbReference type="ARBA" id="ARBA00022989"/>
    </source>
</evidence>
<evidence type="ECO:0000313" key="6">
    <source>
        <dbReference type="EMBL" id="RKP14647.1"/>
    </source>
</evidence>
<sequence>MDTALQVAIAVGPVLGYIDQVRVMRASRSSNGFSMAVCGILLVSSILRIFFWLGQHFDNALLYQSILMILVQLFLLNLCIQYRTAESFPEPGLSSGAIPMMQRFWQWPSLYHYIHFLLGFTLVFTILHVLFSWSSFYVSLIGVLSLAIEATLPLPQIRKNHERGSTEGFSLAVMAAWALGDLFKCYYYVYTTAPLQFTICGFFQLSADAVLVVQWVRYRGKSASRFNLPI</sequence>
<dbReference type="Pfam" id="PF04193">
    <property type="entry name" value="PQ-loop"/>
    <property type="match status" value="1"/>
</dbReference>
<dbReference type="GO" id="GO:0005802">
    <property type="term" value="C:trans-Golgi network"/>
    <property type="evidence" value="ECO:0007669"/>
    <property type="project" value="TreeGrafter"/>
</dbReference>
<dbReference type="OrthoDB" id="292213at2759"/>
<dbReference type="PANTHER" id="PTHR14856:SF9">
    <property type="entry name" value="PQ-LOOP REPEAT-CONTAINING PROTEIN 1"/>
    <property type="match status" value="1"/>
</dbReference>
<gene>
    <name evidence="6" type="ORF">BJ684DRAFT_8228</name>
</gene>